<dbReference type="Proteomes" id="UP000012174">
    <property type="component" value="Unassembled WGS sequence"/>
</dbReference>
<dbReference type="InterPro" id="IPR050471">
    <property type="entry name" value="AB_hydrolase"/>
</dbReference>
<evidence type="ECO:0000313" key="3">
    <source>
        <dbReference type="Proteomes" id="UP000012174"/>
    </source>
</evidence>
<dbReference type="InterPro" id="IPR000073">
    <property type="entry name" value="AB_hydrolase_1"/>
</dbReference>
<accession>M7SX81</accession>
<feature type="domain" description="AB hydrolase-1" evidence="1">
    <location>
        <begin position="85"/>
        <end position="334"/>
    </location>
</feature>
<dbReference type="GO" id="GO:0016740">
    <property type="term" value="F:transferase activity"/>
    <property type="evidence" value="ECO:0007669"/>
    <property type="project" value="UniProtKB-KW"/>
</dbReference>
<dbReference type="HOGENOM" id="CLU_020336_20_1_1"/>
<dbReference type="OMA" id="MLTFRHG"/>
<dbReference type="Pfam" id="PF00561">
    <property type="entry name" value="Abhydrolase_1"/>
    <property type="match status" value="1"/>
</dbReference>
<proteinExistence type="predicted"/>
<dbReference type="Gene3D" id="3.40.50.1820">
    <property type="entry name" value="alpha/beta hydrolase"/>
    <property type="match status" value="1"/>
</dbReference>
<name>M7SX81_EUTLA</name>
<dbReference type="EMBL" id="KB707488">
    <property type="protein sequence ID" value="EMR62161.1"/>
    <property type="molecule type" value="Genomic_DNA"/>
</dbReference>
<evidence type="ECO:0000313" key="2">
    <source>
        <dbReference type="EMBL" id="EMR62161.1"/>
    </source>
</evidence>
<dbReference type="OrthoDB" id="19657at2759"/>
<dbReference type="PANTHER" id="PTHR43433:SF5">
    <property type="entry name" value="AB HYDROLASE-1 DOMAIN-CONTAINING PROTEIN"/>
    <property type="match status" value="1"/>
</dbReference>
<dbReference type="PANTHER" id="PTHR43433">
    <property type="entry name" value="HYDROLASE, ALPHA/BETA FOLD FAMILY PROTEIN"/>
    <property type="match status" value="1"/>
</dbReference>
<dbReference type="KEGG" id="ela:UCREL1_10923"/>
<dbReference type="InterPro" id="IPR029058">
    <property type="entry name" value="AB_hydrolase_fold"/>
</dbReference>
<dbReference type="SUPFAM" id="SSF53474">
    <property type="entry name" value="alpha/beta-Hydrolases"/>
    <property type="match status" value="1"/>
</dbReference>
<organism evidence="2 3">
    <name type="scientific">Eutypa lata (strain UCR-EL1)</name>
    <name type="common">Grapevine dieback disease fungus</name>
    <name type="synonym">Eutypa armeniacae</name>
    <dbReference type="NCBI Taxonomy" id="1287681"/>
    <lineage>
        <taxon>Eukaryota</taxon>
        <taxon>Fungi</taxon>
        <taxon>Dikarya</taxon>
        <taxon>Ascomycota</taxon>
        <taxon>Pezizomycotina</taxon>
        <taxon>Sordariomycetes</taxon>
        <taxon>Xylariomycetidae</taxon>
        <taxon>Xylariales</taxon>
        <taxon>Diatrypaceae</taxon>
        <taxon>Eutypa</taxon>
    </lineage>
</organism>
<dbReference type="STRING" id="1287681.M7SX81"/>
<gene>
    <name evidence="2" type="ORF">UCREL1_10923</name>
</gene>
<evidence type="ECO:0000259" key="1">
    <source>
        <dbReference type="Pfam" id="PF00561"/>
    </source>
</evidence>
<keyword evidence="2" id="KW-0808">Transferase</keyword>
<protein>
    <submittedName>
        <fullName evidence="2">Putative glycylpeptide n-tetradecanoyltransferase protein</fullName>
    </submittedName>
</protein>
<dbReference type="eggNOG" id="KOG4178">
    <property type="taxonomic scope" value="Eukaryota"/>
</dbReference>
<keyword evidence="3" id="KW-1185">Reference proteome</keyword>
<reference evidence="3" key="1">
    <citation type="journal article" date="2013" name="Genome Announc.">
        <title>Draft genome sequence of the grapevine dieback fungus Eutypa lata UCR-EL1.</title>
        <authorList>
            <person name="Blanco-Ulate B."/>
            <person name="Rolshausen P.E."/>
            <person name="Cantu D."/>
        </authorList>
    </citation>
    <scope>NUCLEOTIDE SEQUENCE [LARGE SCALE GENOMIC DNA]</scope>
    <source>
        <strain evidence="3">UCR-EL1</strain>
    </source>
</reference>
<sequence>MSRTKGSKLPTVEEITNDPAFPTAIWQLEPHQKGFLPVAVGRGGPLNISWEIHGEGPIKLLLINGLGIFNTTWQRQTLYFGHQQSSKYSVLIVDNRGMGKSSRPLIRYSTSEMARDLLEVLDHVGWTTAVHICGSSMGGNIVAVIAQELACLAPQRVASLALCGTAAQVENTTTFAENLGNRVRMFIPKSADKSVRYTAEACFAPGWLTRPDDAELPDPETTPRVLPSLGEGGRYLMFENNYARFAAQDITKQRDPHGFTRLGFLLQAIAAGWHRKTAAQLSAMADAVGRERILVVHGVEDGMISTPHGRKLIEYLRPGRGLIEDGLGHAPFVERSRWFNGVLEELCADGERLSGR</sequence>
<dbReference type="AlphaFoldDB" id="M7SX81"/>